<feature type="transmembrane region" description="Helical" evidence="6">
    <location>
        <begin position="180"/>
        <end position="203"/>
    </location>
</feature>
<feature type="transmembrane region" description="Helical" evidence="6">
    <location>
        <begin position="243"/>
        <end position="262"/>
    </location>
</feature>
<keyword evidence="9" id="KW-1185">Reference proteome</keyword>
<dbReference type="RefSeq" id="WP_386411509.1">
    <property type="nucleotide sequence ID" value="NZ_JBHSZO010000003.1"/>
</dbReference>
<protein>
    <submittedName>
        <fullName evidence="8">Yip1 family protein</fullName>
    </submittedName>
</protein>
<evidence type="ECO:0000313" key="9">
    <source>
        <dbReference type="Proteomes" id="UP001596413"/>
    </source>
</evidence>
<keyword evidence="2 6" id="KW-0812">Transmembrane</keyword>
<evidence type="ECO:0000256" key="3">
    <source>
        <dbReference type="ARBA" id="ARBA00022989"/>
    </source>
</evidence>
<feature type="compositionally biased region" description="Gly residues" evidence="5">
    <location>
        <begin position="42"/>
        <end position="58"/>
    </location>
</feature>
<keyword evidence="4 6" id="KW-0472">Membrane</keyword>
<name>A0ABW2GAT8_9ACTN</name>
<comment type="caution">
    <text evidence="8">The sequence shown here is derived from an EMBL/GenBank/DDBJ whole genome shotgun (WGS) entry which is preliminary data.</text>
</comment>
<sequence>MAGFRNGRGRNPHGARQQGQGRPPYEQGPTPGYGAPQRPHGAPGGQWQGGPGGQGAQGGPEYFAGGPHRSDNPGHTQPYGVGYSPEAHGQQGPYQQAPYQQGQTYQSGGAPVPAGPRLHWKDLLSGIVRHPDRTFWQMRDHTLWGPALTVTFLYGVLAIFGFEEARTDVLNSTLATSVPYVLATCVFVLIGFLLLGVVTHTLARQLGGNGTWAPTVGLSMLIVSLTDAPRLLLAMFLGGDATPVQAVGWATLVVAGALLTLMTARSHDLPWPRALAASSIQLLALLFLIKLGTL</sequence>
<evidence type="ECO:0000256" key="4">
    <source>
        <dbReference type="ARBA" id="ARBA00023136"/>
    </source>
</evidence>
<gene>
    <name evidence="8" type="ORF">ACFQLX_02770</name>
</gene>
<feature type="transmembrane region" description="Helical" evidence="6">
    <location>
        <begin position="143"/>
        <end position="160"/>
    </location>
</feature>
<organism evidence="8 9">
    <name type="scientific">Streptomyces polyrhachis</name>
    <dbReference type="NCBI Taxonomy" id="1282885"/>
    <lineage>
        <taxon>Bacteria</taxon>
        <taxon>Bacillati</taxon>
        <taxon>Actinomycetota</taxon>
        <taxon>Actinomycetes</taxon>
        <taxon>Kitasatosporales</taxon>
        <taxon>Streptomycetaceae</taxon>
        <taxon>Streptomyces</taxon>
    </lineage>
</organism>
<comment type="subcellular location">
    <subcellularLocation>
        <location evidence="1">Membrane</location>
        <topology evidence="1">Multi-pass membrane protein</topology>
    </subcellularLocation>
</comment>
<feature type="domain" description="Yip1" evidence="7">
    <location>
        <begin position="126"/>
        <end position="289"/>
    </location>
</feature>
<feature type="transmembrane region" description="Helical" evidence="6">
    <location>
        <begin position="215"/>
        <end position="237"/>
    </location>
</feature>
<dbReference type="Pfam" id="PF04893">
    <property type="entry name" value="Yip1"/>
    <property type="match status" value="1"/>
</dbReference>
<feature type="compositionally biased region" description="Low complexity" evidence="5">
    <location>
        <begin position="89"/>
        <end position="106"/>
    </location>
</feature>
<evidence type="ECO:0000256" key="5">
    <source>
        <dbReference type="SAM" id="MobiDB-lite"/>
    </source>
</evidence>
<evidence type="ECO:0000256" key="2">
    <source>
        <dbReference type="ARBA" id="ARBA00022692"/>
    </source>
</evidence>
<proteinExistence type="predicted"/>
<reference evidence="9" key="1">
    <citation type="journal article" date="2019" name="Int. J. Syst. Evol. Microbiol.">
        <title>The Global Catalogue of Microorganisms (GCM) 10K type strain sequencing project: providing services to taxonomists for standard genome sequencing and annotation.</title>
        <authorList>
            <consortium name="The Broad Institute Genomics Platform"/>
            <consortium name="The Broad Institute Genome Sequencing Center for Infectious Disease"/>
            <person name="Wu L."/>
            <person name="Ma J."/>
        </authorList>
    </citation>
    <scope>NUCLEOTIDE SEQUENCE [LARGE SCALE GENOMIC DNA]</scope>
    <source>
        <strain evidence="9">CGMCC 1.13681</strain>
    </source>
</reference>
<accession>A0ABW2GAT8</accession>
<keyword evidence="3 6" id="KW-1133">Transmembrane helix</keyword>
<feature type="transmembrane region" description="Helical" evidence="6">
    <location>
        <begin position="274"/>
        <end position="293"/>
    </location>
</feature>
<evidence type="ECO:0000256" key="6">
    <source>
        <dbReference type="SAM" id="Phobius"/>
    </source>
</evidence>
<feature type="region of interest" description="Disordered" evidence="5">
    <location>
        <begin position="1"/>
        <end position="112"/>
    </location>
</feature>
<dbReference type="EMBL" id="JBHSZO010000003">
    <property type="protein sequence ID" value="MFC7217099.1"/>
    <property type="molecule type" value="Genomic_DNA"/>
</dbReference>
<evidence type="ECO:0000259" key="7">
    <source>
        <dbReference type="Pfam" id="PF04893"/>
    </source>
</evidence>
<evidence type="ECO:0000256" key="1">
    <source>
        <dbReference type="ARBA" id="ARBA00004141"/>
    </source>
</evidence>
<dbReference type="Proteomes" id="UP001596413">
    <property type="component" value="Unassembled WGS sequence"/>
</dbReference>
<evidence type="ECO:0000313" key="8">
    <source>
        <dbReference type="EMBL" id="MFC7217099.1"/>
    </source>
</evidence>
<dbReference type="InterPro" id="IPR006977">
    <property type="entry name" value="Yip1_dom"/>
</dbReference>